<protein>
    <recommendedName>
        <fullName evidence="7">Choline transporter-like protein</fullName>
    </recommendedName>
</protein>
<comment type="similarity">
    <text evidence="2 7">Belongs to the CTL (choline transporter-like) family.</text>
</comment>
<feature type="transmembrane region" description="Helical" evidence="7">
    <location>
        <begin position="140"/>
        <end position="161"/>
    </location>
</feature>
<evidence type="ECO:0000256" key="4">
    <source>
        <dbReference type="ARBA" id="ARBA00022989"/>
    </source>
</evidence>
<evidence type="ECO:0000256" key="1">
    <source>
        <dbReference type="ARBA" id="ARBA00004141"/>
    </source>
</evidence>
<feature type="transmembrane region" description="Helical" evidence="7">
    <location>
        <begin position="235"/>
        <end position="256"/>
    </location>
</feature>
<reference evidence="9" key="1">
    <citation type="submission" date="2025-08" db="UniProtKB">
        <authorList>
            <consortium name="RefSeq"/>
        </authorList>
    </citation>
    <scope>IDENTIFICATION</scope>
    <source>
        <tissue evidence="9">Muscle</tissue>
    </source>
</reference>
<evidence type="ECO:0000256" key="5">
    <source>
        <dbReference type="ARBA" id="ARBA00023136"/>
    </source>
</evidence>
<keyword evidence="6" id="KW-0325">Glycoprotein</keyword>
<comment type="function">
    <text evidence="7">Choline transporter.</text>
</comment>
<evidence type="ECO:0000256" key="2">
    <source>
        <dbReference type="ARBA" id="ARBA00007168"/>
    </source>
</evidence>
<evidence type="ECO:0000313" key="8">
    <source>
        <dbReference type="Proteomes" id="UP000694941"/>
    </source>
</evidence>
<gene>
    <name evidence="9" type="primary">LOC106463916</name>
</gene>
<evidence type="ECO:0000256" key="6">
    <source>
        <dbReference type="ARBA" id="ARBA00023180"/>
    </source>
</evidence>
<comment type="subcellular location">
    <subcellularLocation>
        <location evidence="7">Cell membrane</location>
        <topology evidence="7">Multi-pass membrane protein</topology>
    </subcellularLocation>
    <subcellularLocation>
        <location evidence="1">Membrane</location>
        <topology evidence="1">Multi-pass membrane protein</topology>
    </subcellularLocation>
</comment>
<dbReference type="GeneID" id="106463916"/>
<proteinExistence type="inferred from homology"/>
<keyword evidence="5 7" id="KW-0472">Membrane</keyword>
<organism evidence="8 9">
    <name type="scientific">Limulus polyphemus</name>
    <name type="common">Atlantic horseshoe crab</name>
    <dbReference type="NCBI Taxonomy" id="6850"/>
    <lineage>
        <taxon>Eukaryota</taxon>
        <taxon>Metazoa</taxon>
        <taxon>Ecdysozoa</taxon>
        <taxon>Arthropoda</taxon>
        <taxon>Chelicerata</taxon>
        <taxon>Merostomata</taxon>
        <taxon>Xiphosura</taxon>
        <taxon>Limulidae</taxon>
        <taxon>Limulus</taxon>
    </lineage>
</organism>
<sequence length="543" mass="61761">MLYQNEDEELLKEKLICRNDSLKSTQSLKELIESKNCASLYLKSIPFAGRCVPEVIGKLGEFLFDEKSNKTLEDENGNKINASIIDDAGKGLAFILNAREVGEQIFEDISNVWWIMILFLIASMVLSFIWIILMRIMAGVMVWLSFLCVTGILGFGCYYSVTMYMKLVDQPEAETSFKFTTNVKSYLALKNTWLAFAIITGLLLIILLLLLIFLRKRILIAIALIKEGSRAVGTMVSSLFFPIIPYIFMFALFVFWGSVSLYIASAGQPSFRTVSNTSTEKCDPHTVTDQAMCIFTKFEGDPNLFRAQIYNLFGLFWGMFFIVGVGQVSLAGAFASYYWTFKKSDVPSFAVGKGFWRCTRYHLGSVAFGSLIIAIVRMIRVMLEYIDNKLKKYDNQVTKALLWCCKCCFWCLEKFLKFINKNAYIMIAVYGKNFCTSAREAFSLLMRNIVRVVVLDKVTDFLLFLGKVVVVGATTLASFYIFSGEADIPQLKIDISVNYYLMPVIVMEDSEKNDGSAEKPYFMSTELMKILNKKNKFQDRKSK</sequence>
<dbReference type="PANTHER" id="PTHR12385">
    <property type="entry name" value="CHOLINE TRANSPORTER-LIKE (SLC FAMILY 44)"/>
    <property type="match status" value="1"/>
</dbReference>
<feature type="transmembrane region" description="Helical" evidence="7">
    <location>
        <begin position="193"/>
        <end position="214"/>
    </location>
</feature>
<dbReference type="Pfam" id="PF04515">
    <property type="entry name" value="Choline_transpo"/>
    <property type="match status" value="1"/>
</dbReference>
<evidence type="ECO:0000256" key="3">
    <source>
        <dbReference type="ARBA" id="ARBA00022692"/>
    </source>
</evidence>
<keyword evidence="4 7" id="KW-1133">Transmembrane helix</keyword>
<evidence type="ECO:0000256" key="7">
    <source>
        <dbReference type="RuleBase" id="RU368066"/>
    </source>
</evidence>
<keyword evidence="3 7" id="KW-0812">Transmembrane</keyword>
<evidence type="ECO:0000313" key="9">
    <source>
        <dbReference type="RefSeq" id="XP_022247260.1"/>
    </source>
</evidence>
<dbReference type="InterPro" id="IPR007603">
    <property type="entry name" value="Choline_transptr-like"/>
</dbReference>
<name>A0ABM1SUF4_LIMPO</name>
<dbReference type="PANTHER" id="PTHR12385:SF14">
    <property type="entry name" value="CHOLINE TRANSPORTER-LIKE 2"/>
    <property type="match status" value="1"/>
</dbReference>
<feature type="transmembrane region" description="Helical" evidence="7">
    <location>
        <begin position="315"/>
        <end position="340"/>
    </location>
</feature>
<dbReference type="RefSeq" id="XP_022247260.1">
    <property type="nucleotide sequence ID" value="XM_022391552.1"/>
</dbReference>
<keyword evidence="8" id="KW-1185">Reference proteome</keyword>
<accession>A0ABM1SUF4</accession>
<feature type="transmembrane region" description="Helical" evidence="7">
    <location>
        <begin position="461"/>
        <end position="482"/>
    </location>
</feature>
<feature type="transmembrane region" description="Helical" evidence="7">
    <location>
        <begin position="112"/>
        <end position="133"/>
    </location>
</feature>
<feature type="transmembrane region" description="Helical" evidence="7">
    <location>
        <begin position="361"/>
        <end position="383"/>
    </location>
</feature>
<dbReference type="Proteomes" id="UP000694941">
    <property type="component" value="Unplaced"/>
</dbReference>